<dbReference type="PRINTS" id="PR01217">
    <property type="entry name" value="PRICHEXTENSN"/>
</dbReference>
<feature type="compositionally biased region" description="Pro residues" evidence="1">
    <location>
        <begin position="105"/>
        <end position="116"/>
    </location>
</feature>
<reference evidence="2 3" key="1">
    <citation type="submission" date="2016-07" db="EMBL/GenBank/DDBJ databases">
        <title>Pervasive Adenine N6-methylation of Active Genes in Fungi.</title>
        <authorList>
            <consortium name="DOE Joint Genome Institute"/>
            <person name="Mondo S.J."/>
            <person name="Dannebaum R.O."/>
            <person name="Kuo R.C."/>
            <person name="Labutti K."/>
            <person name="Haridas S."/>
            <person name="Kuo A."/>
            <person name="Salamov A."/>
            <person name="Ahrendt S.R."/>
            <person name="Lipzen A."/>
            <person name="Sullivan W."/>
            <person name="Andreopoulos W.B."/>
            <person name="Clum A."/>
            <person name="Lindquist E."/>
            <person name="Daum C."/>
            <person name="Ramamoorthy G.K."/>
            <person name="Gryganskyi A."/>
            <person name="Culley D."/>
            <person name="Magnuson J.K."/>
            <person name="James T.Y."/>
            <person name="O'Malley M.A."/>
            <person name="Stajich J.E."/>
            <person name="Spatafora J.W."/>
            <person name="Visel A."/>
            <person name="Grigoriev I.V."/>
        </authorList>
    </citation>
    <scope>NUCLEOTIDE SEQUENCE [LARGE SCALE GENOMIC DNA]</scope>
    <source>
        <strain evidence="2 3">62-1032</strain>
    </source>
</reference>
<comment type="caution">
    <text evidence="2">The sequence shown here is derived from an EMBL/GenBank/DDBJ whole genome shotgun (WGS) entry which is preliminary data.</text>
</comment>
<dbReference type="AlphaFoldDB" id="A0A1Y2E072"/>
<feature type="region of interest" description="Disordered" evidence="1">
    <location>
        <begin position="1"/>
        <end position="20"/>
    </location>
</feature>
<accession>A0A1Y2E072</accession>
<dbReference type="InParanoid" id="A0A1Y2E072"/>
<proteinExistence type="predicted"/>
<feature type="region of interest" description="Disordered" evidence="1">
    <location>
        <begin position="51"/>
        <end position="116"/>
    </location>
</feature>
<feature type="compositionally biased region" description="Pro residues" evidence="1">
    <location>
        <begin position="73"/>
        <end position="96"/>
    </location>
</feature>
<gene>
    <name evidence="2" type="ORF">BCR35DRAFT_308655</name>
</gene>
<dbReference type="EMBL" id="MCGR01000065">
    <property type="protein sequence ID" value="ORY64754.1"/>
    <property type="molecule type" value="Genomic_DNA"/>
</dbReference>
<name>A0A1Y2E072_9BASI</name>
<keyword evidence="3" id="KW-1185">Reference proteome</keyword>
<organism evidence="2 3">
    <name type="scientific">Leucosporidium creatinivorum</name>
    <dbReference type="NCBI Taxonomy" id="106004"/>
    <lineage>
        <taxon>Eukaryota</taxon>
        <taxon>Fungi</taxon>
        <taxon>Dikarya</taxon>
        <taxon>Basidiomycota</taxon>
        <taxon>Pucciniomycotina</taxon>
        <taxon>Microbotryomycetes</taxon>
        <taxon>Leucosporidiales</taxon>
        <taxon>Leucosporidium</taxon>
    </lineage>
</organism>
<evidence type="ECO:0000313" key="3">
    <source>
        <dbReference type="Proteomes" id="UP000193467"/>
    </source>
</evidence>
<sequence length="199" mass="21461">MSQLHLCSAGRAARRSPRLVKDPSALHFDLSFAYPSPPACSLRRWRSLAVSSFSSPGRARTPSSPSSANSPSPSSPVPAPSESPSPSSPTPYPGYPSSPCSSPSTPKPKPPPSLPIPTPPSFPLLSSASPRVVVLSSVRQGFTLLHWMTRSTKSTTRRSSVVRWLLPRREGGARRRRTAPALIVGDFRACPSCRRRRRG</sequence>
<evidence type="ECO:0000313" key="2">
    <source>
        <dbReference type="EMBL" id="ORY64754.1"/>
    </source>
</evidence>
<evidence type="ECO:0000256" key="1">
    <source>
        <dbReference type="SAM" id="MobiDB-lite"/>
    </source>
</evidence>
<feature type="compositionally biased region" description="Low complexity" evidence="1">
    <location>
        <begin position="54"/>
        <end position="72"/>
    </location>
</feature>
<protein>
    <submittedName>
        <fullName evidence="2">Uncharacterized protein</fullName>
    </submittedName>
</protein>
<dbReference type="Proteomes" id="UP000193467">
    <property type="component" value="Unassembled WGS sequence"/>
</dbReference>